<keyword evidence="1" id="KW-0010">Activator</keyword>
<proteinExistence type="inferred from homology"/>
<comment type="similarity">
    <text evidence="1">Belongs to the ENY2 family.</text>
</comment>
<keyword evidence="1" id="KW-0156">Chromatin regulator</keyword>
<dbReference type="GO" id="GO:0000932">
    <property type="term" value="C:P-body"/>
    <property type="evidence" value="ECO:0007669"/>
    <property type="project" value="UniProtKB-SubCell"/>
</dbReference>
<dbReference type="GO" id="GO:0005643">
    <property type="term" value="C:nuclear pore"/>
    <property type="evidence" value="ECO:0007669"/>
    <property type="project" value="UniProtKB-UniRule"/>
</dbReference>
<comment type="subunit">
    <text evidence="1">Component of the nuclear pore complex (NPC)-associated TREX-2 complex (transcription and export complex 2), composed of at least SUS1, SAC3, THP1, SEM1, and CDC31. TREX-2 contains 2 SUS1 chains. The TREX-2 complex interacts with the nucleoporin NUP1. Component of the 1.8 MDa SAGA transcription coactivator-HAT complex. SAGA is built of 5 distinct domains with specialized functions. Within the SAGA complex, SUS1, SGF11, SGF73 and UBP8 form an additional subcomplex of SAGA called the DUB module (deubiquitination module). Interacts directly with THP1, SAC3, SGF11, and with the RNA polymerase II.</text>
</comment>
<reference evidence="2 3" key="1">
    <citation type="journal article" date="2018" name="Mol. Biol. Evol.">
        <title>Broad Genomic Sampling Reveals a Smut Pathogenic Ancestry of the Fungal Clade Ustilaginomycotina.</title>
        <authorList>
            <person name="Kijpornyongpan T."/>
            <person name="Mondo S.J."/>
            <person name="Barry K."/>
            <person name="Sandor L."/>
            <person name="Lee J."/>
            <person name="Lipzen A."/>
            <person name="Pangilinan J."/>
            <person name="LaButti K."/>
            <person name="Hainaut M."/>
            <person name="Henrissat B."/>
            <person name="Grigoriev I.V."/>
            <person name="Spatafora J.W."/>
            <person name="Aime M.C."/>
        </authorList>
    </citation>
    <scope>NUCLEOTIDE SEQUENCE [LARGE SCALE GENOMIC DNA]</scope>
    <source>
        <strain evidence="2 3">MCA 5214</strain>
    </source>
</reference>
<gene>
    <name evidence="1" type="primary">SUS1</name>
    <name evidence="2" type="ORF">BDZ90DRAFT_229341</name>
</gene>
<dbReference type="GO" id="GO:0070390">
    <property type="term" value="C:transcription export complex 2"/>
    <property type="evidence" value="ECO:0007669"/>
    <property type="project" value="UniProtKB-UniRule"/>
</dbReference>
<evidence type="ECO:0000256" key="1">
    <source>
        <dbReference type="HAMAP-Rule" id="MF_03046"/>
    </source>
</evidence>
<dbReference type="GO" id="GO:0006325">
    <property type="term" value="P:chromatin organization"/>
    <property type="evidence" value="ECO:0007669"/>
    <property type="project" value="UniProtKB-KW"/>
</dbReference>
<keyword evidence="1" id="KW-0804">Transcription</keyword>
<protein>
    <recommendedName>
        <fullName evidence="1">Transcription and mRNA export factor SUS1</fullName>
    </recommendedName>
</protein>
<dbReference type="OrthoDB" id="6221744at2759"/>
<dbReference type="PANTHER" id="PTHR12514">
    <property type="entry name" value="ENHANCER OF YELLOW 2 TRANSCRIPTION FACTOR"/>
    <property type="match status" value="1"/>
</dbReference>
<dbReference type="GO" id="GO:0071819">
    <property type="term" value="C:DUBm complex"/>
    <property type="evidence" value="ECO:0007669"/>
    <property type="project" value="UniProtKB-UniRule"/>
</dbReference>
<comment type="subcellular location">
    <subcellularLocation>
        <location evidence="1">Nucleus</location>
        <location evidence="1">Nucleoplasm</location>
    </subcellularLocation>
    <subcellularLocation>
        <location evidence="1">Cytoplasm</location>
        <location evidence="1">P-body</location>
    </subcellularLocation>
</comment>
<comment type="function">
    <text evidence="1">Involved in mRNA export coupled transcription activation by association with both the TREX-2 and the SAGA complexes. At the promoters, SAGA is required for recruitment of the basal transcription machinery. It influences RNA polymerase II transcriptional activity through different activities such as TBP interaction and promoter selectivity, interaction with transcription activators, and chromatin modification through histone acetylation and deubiquitination. Within the SAGA complex, participates to a subcomplex required for deubiquitination of H2B and for the maintenance of steady-state H3 methylation levels. The TREX-2 complex functions in docking export-competent ribonucleoprotein particles (mRNPs) to the nuclear entrance of the nuclear pore complex (nuclear basket). TREX-2 participates in mRNA export and accurate chromatin positioning in the nucleus by tethering genes to the nuclear periphery. May also be involved in cytoplasmic mRNA decay by interaction with components of P-bodies.</text>
</comment>
<dbReference type="EMBL" id="KZ819662">
    <property type="protein sequence ID" value="PWN30320.1"/>
    <property type="molecule type" value="Genomic_DNA"/>
</dbReference>
<dbReference type="InterPro" id="IPR018783">
    <property type="entry name" value="TF_ENY2"/>
</dbReference>
<keyword evidence="1" id="KW-0653">Protein transport</keyword>
<keyword evidence="1" id="KW-0963">Cytoplasm</keyword>
<dbReference type="GO" id="GO:0005654">
    <property type="term" value="C:nucleoplasm"/>
    <property type="evidence" value="ECO:0007669"/>
    <property type="project" value="UniProtKB-SubCell"/>
</dbReference>
<keyword evidence="1" id="KW-0539">Nucleus</keyword>
<evidence type="ECO:0000313" key="2">
    <source>
        <dbReference type="EMBL" id="PWN30320.1"/>
    </source>
</evidence>
<dbReference type="AlphaFoldDB" id="A0A316UYE4"/>
<dbReference type="Pfam" id="PF10163">
    <property type="entry name" value="EnY2"/>
    <property type="match status" value="1"/>
</dbReference>
<dbReference type="GO" id="GO:0006406">
    <property type="term" value="P:mRNA export from nucleus"/>
    <property type="evidence" value="ECO:0007669"/>
    <property type="project" value="UniProtKB-UniRule"/>
</dbReference>
<dbReference type="GO" id="GO:0000124">
    <property type="term" value="C:SAGA complex"/>
    <property type="evidence" value="ECO:0007669"/>
    <property type="project" value="UniProtKB-UniRule"/>
</dbReference>
<dbReference type="GO" id="GO:0006368">
    <property type="term" value="P:transcription elongation by RNA polymerase II"/>
    <property type="evidence" value="ECO:0007669"/>
    <property type="project" value="UniProtKB-UniRule"/>
</dbReference>
<accession>A0A316UYE4</accession>
<keyword evidence="1" id="KW-0509">mRNA transport</keyword>
<keyword evidence="1" id="KW-0813">Transport</keyword>
<organism evidence="2 3">
    <name type="scientific">Jaminaea rosea</name>
    <dbReference type="NCBI Taxonomy" id="1569628"/>
    <lineage>
        <taxon>Eukaryota</taxon>
        <taxon>Fungi</taxon>
        <taxon>Dikarya</taxon>
        <taxon>Basidiomycota</taxon>
        <taxon>Ustilaginomycotina</taxon>
        <taxon>Exobasidiomycetes</taxon>
        <taxon>Microstromatales</taxon>
        <taxon>Microstromatales incertae sedis</taxon>
        <taxon>Jaminaea</taxon>
    </lineage>
</organism>
<dbReference type="GO" id="GO:0003713">
    <property type="term" value="F:transcription coactivator activity"/>
    <property type="evidence" value="ECO:0007669"/>
    <property type="project" value="UniProtKB-UniRule"/>
</dbReference>
<dbReference type="Gene3D" id="1.10.246.140">
    <property type="match status" value="1"/>
</dbReference>
<name>A0A316UYE4_9BASI</name>
<dbReference type="Proteomes" id="UP000245884">
    <property type="component" value="Unassembled WGS sequence"/>
</dbReference>
<keyword evidence="1" id="KW-0805">Transcription regulation</keyword>
<evidence type="ECO:0000313" key="3">
    <source>
        <dbReference type="Proteomes" id="UP000245884"/>
    </source>
</evidence>
<sequence length="95" mass="10912">MSDTDDLYQALHHRLITTGEWHRLSNLLEQLLLDSRWSSDMADYATQKAQSMDNLNLDDLVAAVQAKGQKSVPKQVQTQLLEKIRDFLDRNVEDA</sequence>
<keyword evidence="1" id="KW-0811">Translocation</keyword>
<dbReference type="STRING" id="1569628.A0A316UYE4"/>
<dbReference type="GO" id="GO:0015031">
    <property type="term" value="P:protein transport"/>
    <property type="evidence" value="ECO:0007669"/>
    <property type="project" value="UniProtKB-KW"/>
</dbReference>
<dbReference type="HAMAP" id="MF_03046">
    <property type="entry name" value="ENY2_Sus1"/>
    <property type="match status" value="1"/>
</dbReference>
<keyword evidence="3" id="KW-1185">Reference proteome</keyword>
<dbReference type="InterPro" id="IPR038212">
    <property type="entry name" value="TF_EnY2_sf"/>
</dbReference>